<feature type="transmembrane region" description="Helical" evidence="1">
    <location>
        <begin position="344"/>
        <end position="362"/>
    </location>
</feature>
<feature type="transmembrane region" description="Helical" evidence="1">
    <location>
        <begin position="181"/>
        <end position="199"/>
    </location>
</feature>
<dbReference type="InterPro" id="IPR010640">
    <property type="entry name" value="Low_temperature_requirement_A"/>
</dbReference>
<dbReference type="EMBL" id="RBAN01000002">
    <property type="protein sequence ID" value="RKN56138.1"/>
    <property type="molecule type" value="Genomic_DNA"/>
</dbReference>
<feature type="transmembrane region" description="Helical" evidence="1">
    <location>
        <begin position="66"/>
        <end position="88"/>
    </location>
</feature>
<protein>
    <submittedName>
        <fullName evidence="2">Low temperature requirement protein A</fullName>
    </submittedName>
</protein>
<feature type="transmembrane region" description="Helical" evidence="1">
    <location>
        <begin position="154"/>
        <end position="175"/>
    </location>
</feature>
<name>A0A3B0A5Y4_9ACTN</name>
<feature type="transmembrane region" description="Helical" evidence="1">
    <location>
        <begin position="100"/>
        <end position="117"/>
    </location>
</feature>
<keyword evidence="3" id="KW-1185">Reference proteome</keyword>
<accession>A0A3B0A5Y4</accession>
<feature type="transmembrane region" description="Helical" evidence="1">
    <location>
        <begin position="123"/>
        <end position="142"/>
    </location>
</feature>
<dbReference type="Pfam" id="PF06772">
    <property type="entry name" value="LtrA"/>
    <property type="match status" value="1"/>
</dbReference>
<feature type="transmembrane region" description="Helical" evidence="1">
    <location>
        <begin position="368"/>
        <end position="388"/>
    </location>
</feature>
<feature type="transmembrane region" description="Helical" evidence="1">
    <location>
        <begin position="219"/>
        <end position="236"/>
    </location>
</feature>
<dbReference type="OrthoDB" id="7698234at2"/>
<dbReference type="RefSeq" id="WP_120780320.1">
    <property type="nucleotide sequence ID" value="NZ_JBHLUP010000002.1"/>
</dbReference>
<dbReference type="PANTHER" id="PTHR36840:SF1">
    <property type="entry name" value="BLL5714 PROTEIN"/>
    <property type="match status" value="1"/>
</dbReference>
<comment type="caution">
    <text evidence="2">The sequence shown here is derived from an EMBL/GenBank/DDBJ whole genome shotgun (WGS) entry which is preliminary data.</text>
</comment>
<keyword evidence="1" id="KW-0812">Transmembrane</keyword>
<reference evidence="2 3" key="1">
    <citation type="journal article" date="2015" name="Int. J. Syst. Evol. Microbiol.">
        <title>Micromonospora costi sp. nov., isolated from a leaf of Costus speciosus.</title>
        <authorList>
            <person name="Thawai C."/>
        </authorList>
    </citation>
    <scope>NUCLEOTIDE SEQUENCE [LARGE SCALE GENOMIC DNA]</scope>
    <source>
        <strain evidence="2 3">CS1-12</strain>
    </source>
</reference>
<proteinExistence type="predicted"/>
<dbReference type="PANTHER" id="PTHR36840">
    <property type="entry name" value="BLL5714 PROTEIN"/>
    <property type="match status" value="1"/>
</dbReference>
<keyword evidence="1" id="KW-0472">Membrane</keyword>
<organism evidence="2 3">
    <name type="scientific">Micromonospora costi</name>
    <dbReference type="NCBI Taxonomy" id="1530042"/>
    <lineage>
        <taxon>Bacteria</taxon>
        <taxon>Bacillati</taxon>
        <taxon>Actinomycetota</taxon>
        <taxon>Actinomycetes</taxon>
        <taxon>Micromonosporales</taxon>
        <taxon>Micromonosporaceae</taxon>
        <taxon>Micromonospora</taxon>
    </lineage>
</organism>
<sequence>MRRGKGRGARWGRLAGRLAPNRPTAVTDEAGHRHATWFELFFDVIFVFALAAVVDRLGEDTTPRPHSVLAVFGLFLVVQWAWVGHAYYTTRYEADDLPHRLLLLLALLGAGAITLGVDEVPTGNMLPVGYLIVRGVLILLYLRGRPATGVARAGTLVYLIGFGIGWLIWLASLAVPGHLRPVFWITGTAVELVTPWVGYRWLSRWPVDVRHLPERVGQFVIIVLGSTVANLLATVPDHPDRRMALTAALASIVPGAIWWIYATFVTSGIPIQRLRGGQPYTYLHYLLGGGLLLLGWALGQTVRAIHGDTILTREVRLLLAGSATLWLACGLGLYWLAIRVSRRAALFAGYGVASVWVIVLAVSSPFLVLVLLSATIAAYAVLFTYLLGSERPDQGLALTAPE</sequence>
<dbReference type="Proteomes" id="UP000279968">
    <property type="component" value="Unassembled WGS sequence"/>
</dbReference>
<feature type="transmembrane region" description="Helical" evidence="1">
    <location>
        <begin position="282"/>
        <end position="305"/>
    </location>
</feature>
<keyword evidence="1" id="KW-1133">Transmembrane helix</keyword>
<evidence type="ECO:0000313" key="3">
    <source>
        <dbReference type="Proteomes" id="UP000279968"/>
    </source>
</evidence>
<feature type="transmembrane region" description="Helical" evidence="1">
    <location>
        <begin position="242"/>
        <end position="261"/>
    </location>
</feature>
<evidence type="ECO:0000313" key="2">
    <source>
        <dbReference type="EMBL" id="RKN56138.1"/>
    </source>
</evidence>
<evidence type="ECO:0000256" key="1">
    <source>
        <dbReference type="SAM" id="Phobius"/>
    </source>
</evidence>
<feature type="transmembrane region" description="Helical" evidence="1">
    <location>
        <begin position="317"/>
        <end position="337"/>
    </location>
</feature>
<gene>
    <name evidence="2" type="ORF">D7193_16495</name>
</gene>
<dbReference type="AlphaFoldDB" id="A0A3B0A5Y4"/>
<feature type="transmembrane region" description="Helical" evidence="1">
    <location>
        <begin position="37"/>
        <end position="54"/>
    </location>
</feature>